<accession>A0AAU2HA24</accession>
<dbReference type="EMBL" id="CP108253">
    <property type="protein sequence ID" value="WTU44743.1"/>
    <property type="molecule type" value="Genomic_DNA"/>
</dbReference>
<name>A0AAU2HA24_9ACTN</name>
<proteinExistence type="predicted"/>
<reference evidence="2" key="1">
    <citation type="submission" date="2022-10" db="EMBL/GenBank/DDBJ databases">
        <title>The complete genomes of actinobacterial strains from the NBC collection.</title>
        <authorList>
            <person name="Joergensen T.S."/>
            <person name="Alvarez Arevalo M."/>
            <person name="Sterndorff E.B."/>
            <person name="Faurdal D."/>
            <person name="Vuksanovic O."/>
            <person name="Mourched A.-S."/>
            <person name="Charusanti P."/>
            <person name="Shaw S."/>
            <person name="Blin K."/>
            <person name="Weber T."/>
        </authorList>
    </citation>
    <scope>NUCLEOTIDE SEQUENCE</scope>
    <source>
        <strain evidence="2">NBC_00060</strain>
    </source>
</reference>
<organism evidence="2">
    <name type="scientific">Streptomyces sp. NBC_00060</name>
    <dbReference type="NCBI Taxonomy" id="2975636"/>
    <lineage>
        <taxon>Bacteria</taxon>
        <taxon>Bacillati</taxon>
        <taxon>Actinomycetota</taxon>
        <taxon>Actinomycetes</taxon>
        <taxon>Kitasatosporales</taxon>
        <taxon>Streptomycetaceae</taxon>
        <taxon>Streptomyces</taxon>
    </lineage>
</organism>
<evidence type="ECO:0000313" key="2">
    <source>
        <dbReference type="EMBL" id="WTU44743.1"/>
    </source>
</evidence>
<feature type="region of interest" description="Disordered" evidence="1">
    <location>
        <begin position="21"/>
        <end position="52"/>
    </location>
</feature>
<protein>
    <submittedName>
        <fullName evidence="2">Uncharacterized protein</fullName>
    </submittedName>
</protein>
<sequence length="52" mass="5492">MGDLPDDLETLLDDNDVRGQAFAPGAEIPQPIHVPDDVQGPQGDDSTTDESS</sequence>
<dbReference type="AlphaFoldDB" id="A0AAU2HA24"/>
<gene>
    <name evidence="2" type="ORF">OHV25_36720</name>
</gene>
<evidence type="ECO:0000256" key="1">
    <source>
        <dbReference type="SAM" id="MobiDB-lite"/>
    </source>
</evidence>